<dbReference type="InterPro" id="IPR050957">
    <property type="entry name" value="BMP_lipoprotein"/>
</dbReference>
<evidence type="ECO:0000256" key="1">
    <source>
        <dbReference type="ARBA" id="ARBA00004193"/>
    </source>
</evidence>
<organism evidence="8">
    <name type="scientific">Nakamurella sp. A5-74</name>
    <dbReference type="NCBI Taxonomy" id="3158264"/>
    <lineage>
        <taxon>Bacteria</taxon>
        <taxon>Bacillati</taxon>
        <taxon>Actinomycetota</taxon>
        <taxon>Actinomycetes</taxon>
        <taxon>Nakamurellales</taxon>
        <taxon>Nakamurellaceae</taxon>
        <taxon>Nakamurella</taxon>
    </lineage>
</organism>
<keyword evidence="3" id="KW-1003">Cell membrane</keyword>
<name>A0AAU8DT67_9ACTN</name>
<evidence type="ECO:0000256" key="2">
    <source>
        <dbReference type="ARBA" id="ARBA00008610"/>
    </source>
</evidence>
<comment type="similarity">
    <text evidence="2">Belongs to the BMP lipoprotein family.</text>
</comment>
<dbReference type="PANTHER" id="PTHR34296">
    <property type="entry name" value="TRANSCRIPTIONAL ACTIVATOR PROTEIN MED"/>
    <property type="match status" value="1"/>
</dbReference>
<keyword evidence="6" id="KW-0449">Lipoprotein</keyword>
<reference evidence="8" key="1">
    <citation type="submission" date="2024-05" db="EMBL/GenBank/DDBJ databases">
        <authorList>
            <person name="Cai S.Y."/>
            <person name="Jin L.M."/>
            <person name="Li H.R."/>
        </authorList>
    </citation>
    <scope>NUCLEOTIDE SEQUENCE</scope>
    <source>
        <strain evidence="8">A5-74</strain>
    </source>
</reference>
<dbReference type="SUPFAM" id="SSF53822">
    <property type="entry name" value="Periplasmic binding protein-like I"/>
    <property type="match status" value="1"/>
</dbReference>
<dbReference type="Gene3D" id="3.40.50.2300">
    <property type="match status" value="2"/>
</dbReference>
<dbReference type="Pfam" id="PF02608">
    <property type="entry name" value="Bmp"/>
    <property type="match status" value="1"/>
</dbReference>
<proteinExistence type="inferred from homology"/>
<accession>A0AAU8DT67</accession>
<dbReference type="RefSeq" id="WP_353650645.1">
    <property type="nucleotide sequence ID" value="NZ_CP159218.1"/>
</dbReference>
<dbReference type="PANTHER" id="PTHR34296:SF2">
    <property type="entry name" value="ABC TRANSPORTER GUANOSINE-BINDING PROTEIN NUPN"/>
    <property type="match status" value="1"/>
</dbReference>
<evidence type="ECO:0000256" key="5">
    <source>
        <dbReference type="ARBA" id="ARBA00023136"/>
    </source>
</evidence>
<dbReference type="GO" id="GO:0005886">
    <property type="term" value="C:plasma membrane"/>
    <property type="evidence" value="ECO:0007669"/>
    <property type="project" value="UniProtKB-SubCell"/>
</dbReference>
<dbReference type="CDD" id="cd06354">
    <property type="entry name" value="PBP1_PrnA-like"/>
    <property type="match status" value="1"/>
</dbReference>
<comment type="subcellular location">
    <subcellularLocation>
        <location evidence="1">Cell membrane</location>
        <topology evidence="1">Lipid-anchor</topology>
    </subcellularLocation>
</comment>
<evidence type="ECO:0000313" key="8">
    <source>
        <dbReference type="EMBL" id="XCG65034.1"/>
    </source>
</evidence>
<sequence>MKVGLAYDVGGRGDQSFNDSAAAGLDKAKAAGVEITGELEASNGETDTNKEDRLRQLGDKGATVIIAVGFAYATPLSAVAPDYPKVHFAIIDDSQLCDGTIKGDFSNVACLTFSEQEGSYLVGVAAALKSKTGKVGFIGGVNTPLLQKFQAGFEAGVKATKADAKVESKYITEPPDFGGFNAPDKGETIAKGMYSGGADIIYAAAGGSGAGVFKAAKAAGTLGIGVDSDQYNVPALADVKDVIMTSMVKNVDVAVYADIVAAVNGKPLTGQKVYDLKTGGISYSTSGGFVTDIEPQLKEAEAKIVSGEIKVPTTPGS</sequence>
<keyword evidence="5" id="KW-0472">Membrane</keyword>
<evidence type="ECO:0000256" key="6">
    <source>
        <dbReference type="ARBA" id="ARBA00023288"/>
    </source>
</evidence>
<feature type="domain" description="ABC transporter substrate-binding protein PnrA-like" evidence="7">
    <location>
        <begin position="7"/>
        <end position="313"/>
    </location>
</feature>
<protein>
    <submittedName>
        <fullName evidence="8">BMP family ABC transporter substrate-binding protein</fullName>
    </submittedName>
</protein>
<dbReference type="InterPro" id="IPR003760">
    <property type="entry name" value="PnrA-like"/>
</dbReference>
<dbReference type="InterPro" id="IPR028082">
    <property type="entry name" value="Peripla_BP_I"/>
</dbReference>
<dbReference type="AlphaFoldDB" id="A0AAU8DT67"/>
<dbReference type="EMBL" id="CP159218">
    <property type="protein sequence ID" value="XCG65034.1"/>
    <property type="molecule type" value="Genomic_DNA"/>
</dbReference>
<evidence type="ECO:0000259" key="7">
    <source>
        <dbReference type="Pfam" id="PF02608"/>
    </source>
</evidence>
<gene>
    <name evidence="8" type="ORF">ABLG96_06965</name>
</gene>
<evidence type="ECO:0000256" key="3">
    <source>
        <dbReference type="ARBA" id="ARBA00022475"/>
    </source>
</evidence>
<evidence type="ECO:0000256" key="4">
    <source>
        <dbReference type="ARBA" id="ARBA00022729"/>
    </source>
</evidence>
<keyword evidence="4" id="KW-0732">Signal</keyword>